<dbReference type="PANTHER" id="PTHR48090">
    <property type="entry name" value="UNDECAPRENYL-PHOSPHATE 4-DEOXY-4-FORMAMIDO-L-ARABINOSE TRANSFERASE-RELATED"/>
    <property type="match status" value="1"/>
</dbReference>
<reference evidence="2 3" key="2">
    <citation type="submission" date="2018-07" db="EMBL/GenBank/DDBJ databases">
        <title>Pontibacter sp. 2b14 genomic sequence and assembly.</title>
        <authorList>
            <person name="Du Z.-J."/>
        </authorList>
    </citation>
    <scope>NUCLEOTIDE SEQUENCE [LARGE SCALE GENOMIC DNA]</scope>
    <source>
        <strain evidence="2 3">2b14</strain>
    </source>
</reference>
<dbReference type="SUPFAM" id="SSF53448">
    <property type="entry name" value="Nucleotide-diphospho-sugar transferases"/>
    <property type="match status" value="1"/>
</dbReference>
<comment type="caution">
    <text evidence="2">The sequence shown here is derived from an EMBL/GenBank/DDBJ whole genome shotgun (WGS) entry which is preliminary data.</text>
</comment>
<dbReference type="RefSeq" id="WP_112306783.1">
    <property type="nucleotide sequence ID" value="NZ_QMDV01000005.1"/>
</dbReference>
<evidence type="ECO:0000259" key="1">
    <source>
        <dbReference type="Pfam" id="PF00535"/>
    </source>
</evidence>
<organism evidence="2 3">
    <name type="scientific">Pontibacter arcticus</name>
    <dbReference type="NCBI Taxonomy" id="2080288"/>
    <lineage>
        <taxon>Bacteria</taxon>
        <taxon>Pseudomonadati</taxon>
        <taxon>Bacteroidota</taxon>
        <taxon>Cytophagia</taxon>
        <taxon>Cytophagales</taxon>
        <taxon>Hymenobacteraceae</taxon>
        <taxon>Pontibacter</taxon>
    </lineage>
</organism>
<proteinExistence type="predicted"/>
<accession>A0A364RB18</accession>
<feature type="domain" description="Glycosyltransferase 2-like" evidence="1">
    <location>
        <begin position="5"/>
        <end position="171"/>
    </location>
</feature>
<dbReference type="AlphaFoldDB" id="A0A364RB18"/>
<reference evidence="2 3" key="1">
    <citation type="submission" date="2018-06" db="EMBL/GenBank/DDBJ databases">
        <authorList>
            <person name="Liu Z.-W."/>
        </authorList>
    </citation>
    <scope>NUCLEOTIDE SEQUENCE [LARGE SCALE GENOMIC DNA]</scope>
    <source>
        <strain evidence="2 3">2b14</strain>
    </source>
</reference>
<dbReference type="Gene3D" id="3.90.550.10">
    <property type="entry name" value="Spore Coat Polysaccharide Biosynthesis Protein SpsA, Chain A"/>
    <property type="match status" value="1"/>
</dbReference>
<dbReference type="Proteomes" id="UP000251692">
    <property type="component" value="Unassembled WGS sequence"/>
</dbReference>
<dbReference type="EMBL" id="QMDV01000005">
    <property type="protein sequence ID" value="RAU81493.1"/>
    <property type="molecule type" value="Genomic_DNA"/>
</dbReference>
<keyword evidence="2" id="KW-0808">Transferase</keyword>
<dbReference type="GO" id="GO:0016740">
    <property type="term" value="F:transferase activity"/>
    <property type="evidence" value="ECO:0007669"/>
    <property type="project" value="UniProtKB-KW"/>
</dbReference>
<dbReference type="InterPro" id="IPR001173">
    <property type="entry name" value="Glyco_trans_2-like"/>
</dbReference>
<evidence type="ECO:0000313" key="2">
    <source>
        <dbReference type="EMBL" id="RAU81493.1"/>
    </source>
</evidence>
<dbReference type="CDD" id="cd04179">
    <property type="entry name" value="DPM_DPG-synthase_like"/>
    <property type="match status" value="1"/>
</dbReference>
<name>A0A364RB18_9BACT</name>
<dbReference type="InterPro" id="IPR029044">
    <property type="entry name" value="Nucleotide-diphossugar_trans"/>
</dbReference>
<evidence type="ECO:0000313" key="3">
    <source>
        <dbReference type="Proteomes" id="UP000251692"/>
    </source>
</evidence>
<dbReference type="OrthoDB" id="952827at2"/>
<keyword evidence="3" id="KW-1185">Reference proteome</keyword>
<sequence length="239" mass="27883">MSVTCLIPFYNERDRIAHVLNVITMVPQISQVVCVDDGSTDGTSAYIKANWPAVEVLELPCNQGKAAAIQQGVKLAKYELVLMMDADLQELQVHEIENAIQAFTEQRTVDMLILRRINSPWFVRWYRSDILLSGERLLWKTDLEKALAQAAKRYQLEVAINRYMLRHKKVVRWVPWSAVNTYKVDKLGVLDGSKKEFRMYVEIVSFVGFSHMMRQLTSFRKRLHYEHEHQAKYKSTYLN</sequence>
<protein>
    <submittedName>
        <fullName evidence="2">Glycosyltransferase family 2 protein</fullName>
    </submittedName>
</protein>
<gene>
    <name evidence="2" type="ORF">DP923_15405</name>
</gene>
<dbReference type="Pfam" id="PF00535">
    <property type="entry name" value="Glycos_transf_2"/>
    <property type="match status" value="1"/>
</dbReference>
<dbReference type="PANTHER" id="PTHR48090:SF7">
    <property type="entry name" value="RFBJ PROTEIN"/>
    <property type="match status" value="1"/>
</dbReference>
<dbReference type="InterPro" id="IPR050256">
    <property type="entry name" value="Glycosyltransferase_2"/>
</dbReference>